<dbReference type="SUPFAM" id="SSF50129">
    <property type="entry name" value="GroES-like"/>
    <property type="match status" value="1"/>
</dbReference>
<name>A0A7Y0DXM7_9PROT</name>
<dbReference type="PANTHER" id="PTHR48106:SF8">
    <property type="entry name" value="OS02G0805600 PROTEIN"/>
    <property type="match status" value="1"/>
</dbReference>
<dbReference type="Pfam" id="PF00107">
    <property type="entry name" value="ADH_zinc_N"/>
    <property type="match status" value="1"/>
</dbReference>
<dbReference type="SUPFAM" id="SSF51735">
    <property type="entry name" value="NAD(P)-binding Rossmann-fold domains"/>
    <property type="match status" value="1"/>
</dbReference>
<dbReference type="InterPro" id="IPR036291">
    <property type="entry name" value="NAD(P)-bd_dom_sf"/>
</dbReference>
<evidence type="ECO:0000256" key="1">
    <source>
        <dbReference type="ARBA" id="ARBA00022857"/>
    </source>
</evidence>
<sequence>MPPRMQAIEISEHGGPDVLKPVEMETPTPKPGEVLVRVRAAGVNRPDVSQRAGMYPPPPGASPLPGLEIAGEIAALGDGVRQWQVGNTVCALTPGGGYADYCVVPAGHCLPIPAGFDMIRAAALPETFFTVYYNLFMRCGLKAGERLLVHGGSSGIGTTAIQLAKAFGAHVAVTAGSTEKCQACLDLGADAAINYKDGAWPSEVAAWAETLGNGPGLDVILDMVGGPYIDPGIKLLRRDGRYNFIAFLKGPRAEVDFSRVLMNRLTVMGATLRPQTIAEKEAIADNLRRDVWPLLEAGKIGPVIFKDFPLDQASEAHRLMESSSHIGKIMLTVD</sequence>
<dbReference type="Proteomes" id="UP000539372">
    <property type="component" value="Unassembled WGS sequence"/>
</dbReference>
<keyword evidence="2" id="KW-0560">Oxidoreductase</keyword>
<keyword evidence="6" id="KW-1185">Reference proteome</keyword>
<dbReference type="CDD" id="cd05276">
    <property type="entry name" value="p53_inducible_oxidoreductase"/>
    <property type="match status" value="1"/>
</dbReference>
<dbReference type="NCBIfam" id="TIGR02824">
    <property type="entry name" value="quinone_pig3"/>
    <property type="match status" value="1"/>
</dbReference>
<evidence type="ECO:0000313" key="5">
    <source>
        <dbReference type="EMBL" id="NMM43499.1"/>
    </source>
</evidence>
<dbReference type="InterPro" id="IPR011032">
    <property type="entry name" value="GroES-like_sf"/>
</dbReference>
<proteinExistence type="predicted"/>
<dbReference type="PANTHER" id="PTHR48106">
    <property type="entry name" value="QUINONE OXIDOREDUCTASE PIG3-RELATED"/>
    <property type="match status" value="1"/>
</dbReference>
<evidence type="ECO:0000256" key="3">
    <source>
        <dbReference type="SAM" id="MobiDB-lite"/>
    </source>
</evidence>
<evidence type="ECO:0000313" key="6">
    <source>
        <dbReference type="Proteomes" id="UP000539372"/>
    </source>
</evidence>
<evidence type="ECO:0000259" key="4">
    <source>
        <dbReference type="SMART" id="SM00829"/>
    </source>
</evidence>
<dbReference type="AlphaFoldDB" id="A0A7Y0DXM7"/>
<accession>A0A7Y0DXM7</accession>
<keyword evidence="1" id="KW-0521">NADP</keyword>
<protein>
    <submittedName>
        <fullName evidence="5">NAD(P)H-quinone oxidoreductase</fullName>
    </submittedName>
</protein>
<comment type="caution">
    <text evidence="5">The sequence shown here is derived from an EMBL/GenBank/DDBJ whole genome shotgun (WGS) entry which is preliminary data.</text>
</comment>
<dbReference type="Gene3D" id="3.90.180.10">
    <property type="entry name" value="Medium-chain alcohol dehydrogenases, catalytic domain"/>
    <property type="match status" value="1"/>
</dbReference>
<dbReference type="InterPro" id="IPR013149">
    <property type="entry name" value="ADH-like_C"/>
</dbReference>
<feature type="domain" description="Enoyl reductase (ER)" evidence="4">
    <location>
        <begin position="14"/>
        <end position="331"/>
    </location>
</feature>
<feature type="compositionally biased region" description="Basic and acidic residues" evidence="3">
    <location>
        <begin position="10"/>
        <end position="23"/>
    </location>
</feature>
<dbReference type="Pfam" id="PF08240">
    <property type="entry name" value="ADH_N"/>
    <property type="match status" value="1"/>
</dbReference>
<dbReference type="Gene3D" id="3.40.50.720">
    <property type="entry name" value="NAD(P)-binding Rossmann-like Domain"/>
    <property type="match status" value="1"/>
</dbReference>
<dbReference type="InterPro" id="IPR014189">
    <property type="entry name" value="Quinone_OxRdtase_PIG3"/>
</dbReference>
<reference evidence="5 6" key="1">
    <citation type="submission" date="2020-04" db="EMBL/GenBank/DDBJ databases">
        <title>Rhodospirillaceae bacterium KN72 isolated from deep sea.</title>
        <authorList>
            <person name="Zhang D.-C."/>
        </authorList>
    </citation>
    <scope>NUCLEOTIDE SEQUENCE [LARGE SCALE GENOMIC DNA]</scope>
    <source>
        <strain evidence="5 6">KN72</strain>
    </source>
</reference>
<dbReference type="SMART" id="SM00829">
    <property type="entry name" value="PKS_ER"/>
    <property type="match status" value="1"/>
</dbReference>
<organism evidence="5 6">
    <name type="scientific">Pacificispira spongiicola</name>
    <dbReference type="NCBI Taxonomy" id="2729598"/>
    <lineage>
        <taxon>Bacteria</taxon>
        <taxon>Pseudomonadati</taxon>
        <taxon>Pseudomonadota</taxon>
        <taxon>Alphaproteobacteria</taxon>
        <taxon>Rhodospirillales</taxon>
        <taxon>Rhodospirillaceae</taxon>
        <taxon>Pacificispira</taxon>
    </lineage>
</organism>
<feature type="region of interest" description="Disordered" evidence="3">
    <location>
        <begin position="1"/>
        <end position="30"/>
    </location>
</feature>
<dbReference type="GO" id="GO:0016651">
    <property type="term" value="F:oxidoreductase activity, acting on NAD(P)H"/>
    <property type="evidence" value="ECO:0007669"/>
    <property type="project" value="TreeGrafter"/>
</dbReference>
<dbReference type="InterPro" id="IPR013154">
    <property type="entry name" value="ADH-like_N"/>
</dbReference>
<dbReference type="EMBL" id="JABBNT010000001">
    <property type="protein sequence ID" value="NMM43499.1"/>
    <property type="molecule type" value="Genomic_DNA"/>
</dbReference>
<gene>
    <name evidence="5" type="ORF">HH303_03345</name>
</gene>
<dbReference type="InterPro" id="IPR020843">
    <property type="entry name" value="ER"/>
</dbReference>
<dbReference type="GO" id="GO:0070402">
    <property type="term" value="F:NADPH binding"/>
    <property type="evidence" value="ECO:0007669"/>
    <property type="project" value="TreeGrafter"/>
</dbReference>
<evidence type="ECO:0000256" key="2">
    <source>
        <dbReference type="ARBA" id="ARBA00023002"/>
    </source>
</evidence>